<dbReference type="Gene3D" id="3.90.550.10">
    <property type="entry name" value="Spore Coat Polysaccharide Biosynthesis Protein SpsA, Chain A"/>
    <property type="match status" value="2"/>
</dbReference>
<dbReference type="PANTHER" id="PTHR43179:SF7">
    <property type="entry name" value="RHAMNOSYLTRANSFERASE WBBL"/>
    <property type="match status" value="1"/>
</dbReference>
<dbReference type="AlphaFoldDB" id="A0A3E5EWK8"/>
<dbReference type="Proteomes" id="UP000260841">
    <property type="component" value="Unassembled WGS sequence"/>
</dbReference>
<gene>
    <name evidence="2" type="ORF">DXB36_02305</name>
</gene>
<reference evidence="2 3" key="1">
    <citation type="submission" date="2018-08" db="EMBL/GenBank/DDBJ databases">
        <title>A genome reference for cultivated species of the human gut microbiota.</title>
        <authorList>
            <person name="Zou Y."/>
            <person name="Xue W."/>
            <person name="Luo G."/>
        </authorList>
    </citation>
    <scope>NUCLEOTIDE SEQUENCE [LARGE SCALE GENOMIC DNA]</scope>
    <source>
        <strain evidence="2 3">OM03-2</strain>
    </source>
</reference>
<name>A0A3E5EWK8_9FIRM</name>
<dbReference type="SUPFAM" id="SSF53448">
    <property type="entry name" value="Nucleotide-diphospho-sugar transferases"/>
    <property type="match status" value="2"/>
</dbReference>
<evidence type="ECO:0000259" key="1">
    <source>
        <dbReference type="Pfam" id="PF00535"/>
    </source>
</evidence>
<dbReference type="CDD" id="cd04184">
    <property type="entry name" value="GT2_RfbC_Mx_like"/>
    <property type="match status" value="1"/>
</dbReference>
<protein>
    <submittedName>
        <fullName evidence="2">Glycosyltransferase family 2 protein</fullName>
    </submittedName>
</protein>
<proteinExistence type="predicted"/>
<dbReference type="EMBL" id="QSVB01000002">
    <property type="protein sequence ID" value="RGN93183.1"/>
    <property type="molecule type" value="Genomic_DNA"/>
</dbReference>
<sequence length="829" mass="95826">MKYYIDGKKYRVKPEEAYIRVNGWCFDEEGLDYELKAMVDGKRCEIVQKQIARSDVQKKYGKKCKVTGQCGFSVKVFLEDKDKNPESFVLYAESRKEKQILLQMNGKSLMKNYDDSTISYSIDWINLEKEKMVVSGWATSIYGVDTIKLNVAEKGGSDIPEIKTKRNARKDIIDAGLAKEEDINCGFILEFPYRIDKEYEFTIADRKRCKHITINPVQVKKHNSVASKVGFTRQFVKCLNMKNIKKGIGYISKNGFKGLKEYVVTRVNSQGMPYNEWFELHKPSKEELEKERKVEFDYAPKISIIVPTYKTPINFLRDMIDSVIDQTYSNWELCIADGSEGDMAVEAELKRYSEQDSRIRYRLLEKNEGISGNTNAALEMTEGEYVGLFDHDDILAPNALYEVVNALQEKKYDILYTDEDKITGDGKEHNDPNFKPDFSMDLFRSHNYITHFFVVKTEIIKGIGGFRAEYDGSQDYDLMFRCIENSENIKHIPMILYHWRIHMNSVAGDPSSKMYAYEAGKKAIEDHLKRMGIKATVEHVGLWGMYHVIYDTPGDPLISIVIPNKDHVDDLDKCIQSILTKSIYKNYEFVIVENNSEEQKTFEYYEKIQKKHDNITVVTWEKGFNYSAINNYGVQFTKGDYLLFLNNDTEMITETALSELLGCCMREDVGAVGAKLLYSDDTVQHAGVVIGFGGYAGHVNMGIKRDDYGYMVRARINCNYSAVTAACMMTKKSLFEQVGGFDEQFVVACNDVDYCLKIRELDKWVIYNAFSEWYHYESKSRGYEDTPEKLKRFEGEVEKFQKKWPEILEKGDPFYNPNFPINRAPFTWG</sequence>
<dbReference type="Pfam" id="PF00535">
    <property type="entry name" value="Glycos_transf_2"/>
    <property type="match status" value="2"/>
</dbReference>
<organism evidence="2 3">
    <name type="scientific">Dorea formicigenerans</name>
    <dbReference type="NCBI Taxonomy" id="39486"/>
    <lineage>
        <taxon>Bacteria</taxon>
        <taxon>Bacillati</taxon>
        <taxon>Bacillota</taxon>
        <taxon>Clostridia</taxon>
        <taxon>Lachnospirales</taxon>
        <taxon>Lachnospiraceae</taxon>
        <taxon>Dorea</taxon>
    </lineage>
</organism>
<feature type="domain" description="Glycosyltransferase 2-like" evidence="1">
    <location>
        <begin position="559"/>
        <end position="738"/>
    </location>
</feature>
<dbReference type="InterPro" id="IPR029044">
    <property type="entry name" value="Nucleotide-diphossugar_trans"/>
</dbReference>
<dbReference type="GO" id="GO:0016757">
    <property type="term" value="F:glycosyltransferase activity"/>
    <property type="evidence" value="ECO:0007669"/>
    <property type="project" value="UniProtKB-KW"/>
</dbReference>
<feature type="domain" description="Glycosyltransferase 2-like" evidence="1">
    <location>
        <begin position="303"/>
        <end position="455"/>
    </location>
</feature>
<comment type="caution">
    <text evidence="2">The sequence shown here is derived from an EMBL/GenBank/DDBJ whole genome shotgun (WGS) entry which is preliminary data.</text>
</comment>
<dbReference type="CDD" id="cd04186">
    <property type="entry name" value="GT_2_like_c"/>
    <property type="match status" value="1"/>
</dbReference>
<dbReference type="InterPro" id="IPR001173">
    <property type="entry name" value="Glyco_trans_2-like"/>
</dbReference>
<dbReference type="PANTHER" id="PTHR43179">
    <property type="entry name" value="RHAMNOSYLTRANSFERASE WBBL"/>
    <property type="match status" value="1"/>
</dbReference>
<accession>A0A3E5EWK8</accession>
<dbReference type="RefSeq" id="WP_117605882.1">
    <property type="nucleotide sequence ID" value="NZ_JAAIOF010000006.1"/>
</dbReference>
<evidence type="ECO:0000313" key="2">
    <source>
        <dbReference type="EMBL" id="RGN93183.1"/>
    </source>
</evidence>
<keyword evidence="2" id="KW-0808">Transferase</keyword>
<evidence type="ECO:0000313" key="3">
    <source>
        <dbReference type="Proteomes" id="UP000260841"/>
    </source>
</evidence>